<sequence length="643" mass="70055">MGSAQLKTEQQRQLSRVFAPPNQAYRVRSRLSATRQGKKELVDYVQELRTLIAGMAVDPLPEAAIVTVFMEDLRTGVARTEVFRTHPTSFEEAVNVALNAEFNFKSSRLGWNASYANPSLGPEPMDLSYAEDEEAELLAAEQRSFEQKPCFGPELWFVSGKLEVPVGAGWPTGEELSSVEPHGGGGQRGLAPKRAVLSNTERVCKPGLLVVQATVKGFEKPWTILVDSGASGNYAWRSTMEGSQLYAKALKARTRDIVTVRLATGTRITVPKDPVDLGVKFLDFDSVERCLVLDLDARYDLILGLAWLESHEPWIDWRSKTLGTTHFSPSGALASHEPTSARKQKRCWREHWTETVNVLDIGMSEMMDTESVVDKGLEQSSWAERGAAHNPLSNARGEAASLHADGGMDKSPERSSWTERGVARNPLSDARGEAASLHAHEGMVCSEPRHQVCGPNDACGVAQNPLSEARMDDEPSLGAKDGMVGVMPKTHGRNVNGVVSGTALHDSEQLYTLVNGVTDDVDGDVNLGAVPTLAALLELDEMSFDEFGEALPAGELAEVVVIRPEEELNSSSLLDEAVLEDAKTALNARSGSEILKNPSDPFYPVIKEHQDMVSKEPPSGLPPDRGVRHEIDLVPGTKYCVTR</sequence>
<accession>A0A9W7CP15</accession>
<feature type="region of interest" description="Disordered" evidence="1">
    <location>
        <begin position="402"/>
        <end position="422"/>
    </location>
</feature>
<evidence type="ECO:0000313" key="3">
    <source>
        <dbReference type="Proteomes" id="UP001165121"/>
    </source>
</evidence>
<gene>
    <name evidence="2" type="ORF">Pfra01_000955900</name>
</gene>
<proteinExistence type="predicted"/>
<name>A0A9W7CP15_9STRA</name>
<dbReference type="OrthoDB" id="2290219at2759"/>
<reference evidence="2" key="1">
    <citation type="submission" date="2023-04" db="EMBL/GenBank/DDBJ databases">
        <title>Phytophthora fragariaefolia NBRC 109709.</title>
        <authorList>
            <person name="Ichikawa N."/>
            <person name="Sato H."/>
            <person name="Tonouchi N."/>
        </authorList>
    </citation>
    <scope>NUCLEOTIDE SEQUENCE</scope>
    <source>
        <strain evidence="2">NBRC 109709</strain>
    </source>
</reference>
<dbReference type="Gene3D" id="2.40.70.10">
    <property type="entry name" value="Acid Proteases"/>
    <property type="match status" value="1"/>
</dbReference>
<dbReference type="Proteomes" id="UP001165121">
    <property type="component" value="Unassembled WGS sequence"/>
</dbReference>
<evidence type="ECO:0000313" key="2">
    <source>
        <dbReference type="EMBL" id="GMF35773.1"/>
    </source>
</evidence>
<protein>
    <submittedName>
        <fullName evidence="2">Unnamed protein product</fullName>
    </submittedName>
</protein>
<dbReference type="EMBL" id="BSXT01000893">
    <property type="protein sequence ID" value="GMF35773.1"/>
    <property type="molecule type" value="Genomic_DNA"/>
</dbReference>
<dbReference type="AlphaFoldDB" id="A0A9W7CP15"/>
<comment type="caution">
    <text evidence="2">The sequence shown here is derived from an EMBL/GenBank/DDBJ whole genome shotgun (WGS) entry which is preliminary data.</text>
</comment>
<keyword evidence="3" id="KW-1185">Reference proteome</keyword>
<dbReference type="CDD" id="cd00303">
    <property type="entry name" value="retropepsin_like"/>
    <property type="match status" value="1"/>
</dbReference>
<evidence type="ECO:0000256" key="1">
    <source>
        <dbReference type="SAM" id="MobiDB-lite"/>
    </source>
</evidence>
<organism evidence="2 3">
    <name type="scientific">Phytophthora fragariaefolia</name>
    <dbReference type="NCBI Taxonomy" id="1490495"/>
    <lineage>
        <taxon>Eukaryota</taxon>
        <taxon>Sar</taxon>
        <taxon>Stramenopiles</taxon>
        <taxon>Oomycota</taxon>
        <taxon>Peronosporomycetes</taxon>
        <taxon>Peronosporales</taxon>
        <taxon>Peronosporaceae</taxon>
        <taxon>Phytophthora</taxon>
    </lineage>
</organism>
<feature type="compositionally biased region" description="Basic and acidic residues" evidence="1">
    <location>
        <begin position="406"/>
        <end position="417"/>
    </location>
</feature>
<dbReference type="InterPro" id="IPR021109">
    <property type="entry name" value="Peptidase_aspartic_dom_sf"/>
</dbReference>